<keyword evidence="5" id="KW-1185">Reference proteome</keyword>
<dbReference type="AlphaFoldDB" id="A0A4Y7KSA6"/>
<proteinExistence type="inferred from homology"/>
<dbReference type="Pfam" id="PF02536">
    <property type="entry name" value="mTERF"/>
    <property type="match status" value="1"/>
</dbReference>
<dbReference type="EMBL" id="CM010723">
    <property type="protein sequence ID" value="RZC75736.1"/>
    <property type="molecule type" value="Genomic_DNA"/>
</dbReference>
<dbReference type="InterPro" id="IPR003690">
    <property type="entry name" value="MTERF"/>
</dbReference>
<dbReference type="GO" id="GO:0003676">
    <property type="term" value="F:nucleic acid binding"/>
    <property type="evidence" value="ECO:0007669"/>
    <property type="project" value="InterPro"/>
</dbReference>
<sequence>MFRSLCDTLIRNRVRSGGDSKPLSLCVLHIKVRSISSSSSSIEVSYLINACGLSETQAKSASKKLQFEPTSNPNSVLTFLESYGFSKTHITKLITKNPVILLSDPHKTLKPRFDYLLSRDITAIELANVLSTNPLILNRSIERHFIPFFKFTKEIVGTDRHVFRILQRTCIPADVYDKLMINIQVLRDEGVAQSQIVKYLINQPRTFMMGTEKFKGIVQEVKGMGFDPKKYAFLIAIHVTSAMSKSTWEKKLNAYRKWGWSEEQIENAFKIYPICMRHSEKKILGTMDYLVNHMGISSSLIARCPMNLSYSLEKRIIPRFSVYRSLLSKGLINKDEIRISSLLAMSEESFLNKFVLEYLEPELTKCRGTGWLEDHNVAKSQGYELVVDDITRVAKAAGVKQIVLVYGWNTPQSSHKQLLKWKHICG</sequence>
<organism evidence="4 5">
    <name type="scientific">Papaver somniferum</name>
    <name type="common">Opium poppy</name>
    <dbReference type="NCBI Taxonomy" id="3469"/>
    <lineage>
        <taxon>Eukaryota</taxon>
        <taxon>Viridiplantae</taxon>
        <taxon>Streptophyta</taxon>
        <taxon>Embryophyta</taxon>
        <taxon>Tracheophyta</taxon>
        <taxon>Spermatophyta</taxon>
        <taxon>Magnoliopsida</taxon>
        <taxon>Ranunculales</taxon>
        <taxon>Papaveraceae</taxon>
        <taxon>Papaveroideae</taxon>
        <taxon>Papaver</taxon>
    </lineage>
</organism>
<keyword evidence="2" id="KW-0804">Transcription</keyword>
<dbReference type="PANTHER" id="PTHR13068">
    <property type="entry name" value="CGI-12 PROTEIN-RELATED"/>
    <property type="match status" value="1"/>
</dbReference>
<dbReference type="Proteomes" id="UP000316621">
    <property type="component" value="Chromosome 9"/>
</dbReference>
<keyword evidence="2" id="KW-0806">Transcription termination</keyword>
<keyword evidence="2" id="KW-0805">Transcription regulation</keyword>
<dbReference type="GO" id="GO:0006353">
    <property type="term" value="P:DNA-templated transcription termination"/>
    <property type="evidence" value="ECO:0007669"/>
    <property type="project" value="UniProtKB-KW"/>
</dbReference>
<dbReference type="Gramene" id="RZC75736">
    <property type="protein sequence ID" value="RZC75736"/>
    <property type="gene ID" value="C5167_002005"/>
</dbReference>
<name>A0A4Y7KSA6_PAPSO</name>
<evidence type="ECO:0000256" key="1">
    <source>
        <dbReference type="ARBA" id="ARBA00007692"/>
    </source>
</evidence>
<dbReference type="InterPro" id="IPR038538">
    <property type="entry name" value="MTERF_sf"/>
</dbReference>
<evidence type="ECO:0000256" key="3">
    <source>
        <dbReference type="ARBA" id="ARBA00022946"/>
    </source>
</evidence>
<dbReference type="OMA" id="RASNYVH"/>
<comment type="similarity">
    <text evidence="1">Belongs to the mTERF family.</text>
</comment>
<gene>
    <name evidence="4" type="ORF">C5167_002005</name>
</gene>
<protein>
    <submittedName>
        <fullName evidence="4">Uncharacterized protein</fullName>
    </submittedName>
</protein>
<evidence type="ECO:0000313" key="5">
    <source>
        <dbReference type="Proteomes" id="UP000316621"/>
    </source>
</evidence>
<dbReference type="FunFam" id="1.25.70.10:FF:000001">
    <property type="entry name" value="Mitochondrial transcription termination factor-like"/>
    <property type="match status" value="1"/>
</dbReference>
<dbReference type="PANTHER" id="PTHR13068:SF166">
    <property type="entry name" value="TRANSCRIPTION TERMINATION FACTOR MTERF15, MITOCHONDRIAL-LIKE"/>
    <property type="match status" value="1"/>
</dbReference>
<keyword evidence="3" id="KW-0809">Transit peptide</keyword>
<reference evidence="4 5" key="1">
    <citation type="journal article" date="2018" name="Science">
        <title>The opium poppy genome and morphinan production.</title>
        <authorList>
            <person name="Guo L."/>
            <person name="Winzer T."/>
            <person name="Yang X."/>
            <person name="Li Y."/>
            <person name="Ning Z."/>
            <person name="He Z."/>
            <person name="Teodor R."/>
            <person name="Lu Y."/>
            <person name="Bowser T.A."/>
            <person name="Graham I.A."/>
            <person name="Ye K."/>
        </authorList>
    </citation>
    <scope>NUCLEOTIDE SEQUENCE [LARGE SCALE GENOMIC DNA]</scope>
    <source>
        <strain evidence="5">cv. HN1</strain>
        <tissue evidence="4">Leaves</tissue>
    </source>
</reference>
<evidence type="ECO:0000313" key="4">
    <source>
        <dbReference type="EMBL" id="RZC75736.1"/>
    </source>
</evidence>
<dbReference type="Gene3D" id="1.25.70.10">
    <property type="entry name" value="Transcription termination factor 3, mitochondrial"/>
    <property type="match status" value="1"/>
</dbReference>
<evidence type="ECO:0000256" key="2">
    <source>
        <dbReference type="ARBA" id="ARBA00022472"/>
    </source>
</evidence>
<dbReference type="SMART" id="SM00733">
    <property type="entry name" value="Mterf"/>
    <property type="match status" value="5"/>
</dbReference>
<accession>A0A4Y7KSA6</accession>